<dbReference type="InterPro" id="IPR034577">
    <property type="entry name" value="NIMIN-2"/>
</dbReference>
<evidence type="ECO:0000313" key="3">
    <source>
        <dbReference type="Proteomes" id="UP001396334"/>
    </source>
</evidence>
<proteinExistence type="predicted"/>
<organism evidence="2 3">
    <name type="scientific">Hibiscus sabdariffa</name>
    <name type="common">roselle</name>
    <dbReference type="NCBI Taxonomy" id="183260"/>
    <lineage>
        <taxon>Eukaryota</taxon>
        <taxon>Viridiplantae</taxon>
        <taxon>Streptophyta</taxon>
        <taxon>Embryophyta</taxon>
        <taxon>Tracheophyta</taxon>
        <taxon>Spermatophyta</taxon>
        <taxon>Magnoliopsida</taxon>
        <taxon>eudicotyledons</taxon>
        <taxon>Gunneridae</taxon>
        <taxon>Pentapetalae</taxon>
        <taxon>rosids</taxon>
        <taxon>malvids</taxon>
        <taxon>Malvales</taxon>
        <taxon>Malvaceae</taxon>
        <taxon>Malvoideae</taxon>
        <taxon>Hibiscus</taxon>
    </lineage>
</organism>
<evidence type="ECO:0000313" key="2">
    <source>
        <dbReference type="EMBL" id="KAK9021919.1"/>
    </source>
</evidence>
<protein>
    <submittedName>
        <fullName evidence="2">Uncharacterized protein</fullName>
    </submittedName>
</protein>
<feature type="compositionally biased region" description="Basic and acidic residues" evidence="1">
    <location>
        <begin position="1"/>
        <end position="21"/>
    </location>
</feature>
<gene>
    <name evidence="2" type="ORF">V6N11_011882</name>
</gene>
<keyword evidence="3" id="KW-1185">Reference proteome</keyword>
<name>A0ABR2SAG5_9ROSI</name>
<dbReference type="PANTHER" id="PTHR35735:SF5">
    <property type="entry name" value="PROTEIN NIM1-INTERACTING 2"/>
    <property type="match status" value="1"/>
</dbReference>
<comment type="caution">
    <text evidence="2">The sequence shown here is derived from an EMBL/GenBank/DDBJ whole genome shotgun (WGS) entry which is preliminary data.</text>
</comment>
<evidence type="ECO:0000256" key="1">
    <source>
        <dbReference type="SAM" id="MobiDB-lite"/>
    </source>
</evidence>
<accession>A0ABR2SAG5</accession>
<dbReference type="Proteomes" id="UP001396334">
    <property type="component" value="Unassembled WGS sequence"/>
</dbReference>
<reference evidence="2 3" key="1">
    <citation type="journal article" date="2024" name="G3 (Bethesda)">
        <title>Genome assembly of Hibiscus sabdariffa L. provides insights into metabolisms of medicinal natural products.</title>
        <authorList>
            <person name="Kim T."/>
        </authorList>
    </citation>
    <scope>NUCLEOTIDE SEQUENCE [LARGE SCALE GENOMIC DNA]</scope>
    <source>
        <strain evidence="2">TK-2024</strain>
        <tissue evidence="2">Old leaves</tissue>
    </source>
</reference>
<sequence>MEKDKRKRSEKERKEGAMTEAKKKKKVITKEEDEAVAVAAASEEEVEEFFAILGRMKAVVKYFNKGSGAEGKGWRAAAVEAEKTVMAATAMDVIDNKNRREAVVESGVLDLNEAPEEEEEEPLSS</sequence>
<feature type="region of interest" description="Disordered" evidence="1">
    <location>
        <begin position="1"/>
        <end position="24"/>
    </location>
</feature>
<dbReference type="EMBL" id="JBBPBN010000016">
    <property type="protein sequence ID" value="KAK9021919.1"/>
    <property type="molecule type" value="Genomic_DNA"/>
</dbReference>
<dbReference type="PANTHER" id="PTHR35735">
    <property type="entry name" value="PROTEIN NIM1-INTERACTING 2"/>
    <property type="match status" value="1"/>
</dbReference>